<reference evidence="1 2" key="1">
    <citation type="submission" date="2017-09" db="EMBL/GenBank/DDBJ databases">
        <authorList>
            <person name="Ehlers B."/>
            <person name="Leendertz F.H."/>
        </authorList>
    </citation>
    <scope>NUCLEOTIDE SEQUENCE [LARGE SCALE GENOMIC DNA]</scope>
    <source>
        <strain evidence="1 2">CGMCC 4.6857</strain>
    </source>
</reference>
<dbReference type="Proteomes" id="UP000219612">
    <property type="component" value="Unassembled WGS sequence"/>
</dbReference>
<dbReference type="OrthoDB" id="3298566at2"/>
<name>A0A285J9T2_9ACTN</name>
<proteinExistence type="predicted"/>
<accession>A0A285J9T2</accession>
<gene>
    <name evidence="1" type="ORF">SAMN05421748_11836</name>
</gene>
<protein>
    <submittedName>
        <fullName evidence="1">Uncharacterized protein</fullName>
    </submittedName>
</protein>
<evidence type="ECO:0000313" key="2">
    <source>
        <dbReference type="Proteomes" id="UP000219612"/>
    </source>
</evidence>
<dbReference type="AlphaFoldDB" id="A0A285J9T2"/>
<sequence length="119" mass="12117">MALKVKVNKRVLTVAAIAALVIIALVVSRGRDGGDGPGTLDSPAAQACSDFNAGYAKAKSESSRLALADKVSASTMKTDNDAISNAAMKVGDAANESNAEWKSAGDAMLKACRDAGWSS</sequence>
<organism evidence="1 2">
    <name type="scientific">Paractinoplanes atraurantiacus</name>
    <dbReference type="NCBI Taxonomy" id="1036182"/>
    <lineage>
        <taxon>Bacteria</taxon>
        <taxon>Bacillati</taxon>
        <taxon>Actinomycetota</taxon>
        <taxon>Actinomycetes</taxon>
        <taxon>Micromonosporales</taxon>
        <taxon>Micromonosporaceae</taxon>
        <taxon>Paractinoplanes</taxon>
    </lineage>
</organism>
<dbReference type="RefSeq" id="WP_097324926.1">
    <property type="nucleotide sequence ID" value="NZ_OBDY01000018.1"/>
</dbReference>
<evidence type="ECO:0000313" key="1">
    <source>
        <dbReference type="EMBL" id="SNY56972.1"/>
    </source>
</evidence>
<keyword evidence="2" id="KW-1185">Reference proteome</keyword>
<dbReference type="EMBL" id="OBDY01000018">
    <property type="protein sequence ID" value="SNY56972.1"/>
    <property type="molecule type" value="Genomic_DNA"/>
</dbReference>